<dbReference type="Gene3D" id="3.40.50.150">
    <property type="entry name" value="Vaccinia Virus protein VP39"/>
    <property type="match status" value="1"/>
</dbReference>
<evidence type="ECO:0000313" key="6">
    <source>
        <dbReference type="Proteomes" id="UP000288716"/>
    </source>
</evidence>
<dbReference type="VEuPathDB" id="VectorBase:LDEU006156"/>
<dbReference type="AlphaFoldDB" id="A0A443SEE7"/>
<dbReference type="CDD" id="cd02440">
    <property type="entry name" value="AdoMet_MTases"/>
    <property type="match status" value="1"/>
</dbReference>
<sequence length="181" mass="21008">VARSENLPLEDESVDLITACQCFHWFDFEAFFKEARRILKENGVLAVTGYSIPTIHIDQQCTENASLNSNILFDIYSTTLKPYFEMNRLYYLDSHYKDIEFPFNDVLRTNMTAKKEITAKDCIDYVKSWSGFESCFQKDRSTAEKVITHVENTFMAISNETDLSKIPLVMQTDNILILSRK</sequence>
<dbReference type="InterPro" id="IPR051052">
    <property type="entry name" value="Diverse_substrate_MTase"/>
</dbReference>
<dbReference type="InterPro" id="IPR013216">
    <property type="entry name" value="Methyltransf_11"/>
</dbReference>
<dbReference type="InterPro" id="IPR029063">
    <property type="entry name" value="SAM-dependent_MTases_sf"/>
</dbReference>
<dbReference type="GO" id="GO:0008757">
    <property type="term" value="F:S-adenosylmethionine-dependent methyltransferase activity"/>
    <property type="evidence" value="ECO:0007669"/>
    <property type="project" value="InterPro"/>
</dbReference>
<dbReference type="SUPFAM" id="SSF53335">
    <property type="entry name" value="S-adenosyl-L-methionine-dependent methyltransferases"/>
    <property type="match status" value="1"/>
</dbReference>
<evidence type="ECO:0000256" key="1">
    <source>
        <dbReference type="ARBA" id="ARBA00008361"/>
    </source>
</evidence>
<feature type="domain" description="Methyltransferase type 11" evidence="4">
    <location>
        <begin position="2"/>
        <end position="46"/>
    </location>
</feature>
<evidence type="ECO:0000259" key="4">
    <source>
        <dbReference type="Pfam" id="PF08241"/>
    </source>
</evidence>
<reference evidence="5 6" key="1">
    <citation type="journal article" date="2018" name="Gigascience">
        <title>Genomes of trombidid mites reveal novel predicted allergens and laterally-transferred genes associated with secondary metabolism.</title>
        <authorList>
            <person name="Dong X."/>
            <person name="Chaisiri K."/>
            <person name="Xia D."/>
            <person name="Armstrong S.D."/>
            <person name="Fang Y."/>
            <person name="Donnelly M.J."/>
            <person name="Kadowaki T."/>
            <person name="McGarry J.W."/>
            <person name="Darby A.C."/>
            <person name="Makepeace B.L."/>
        </authorList>
    </citation>
    <scope>NUCLEOTIDE SEQUENCE [LARGE SCALE GENOMIC DNA]</scope>
    <source>
        <strain evidence="5">UoL-UT</strain>
    </source>
</reference>
<name>A0A443SEE7_9ACAR</name>
<gene>
    <name evidence="5" type="ORF">B4U80_13029</name>
</gene>
<comment type="similarity">
    <text evidence="1">Belongs to the methyltransferase superfamily.</text>
</comment>
<feature type="non-terminal residue" evidence="5">
    <location>
        <position position="1"/>
    </location>
</feature>
<keyword evidence="2 5" id="KW-0489">Methyltransferase</keyword>
<dbReference type="GO" id="GO:0032259">
    <property type="term" value="P:methylation"/>
    <property type="evidence" value="ECO:0007669"/>
    <property type="project" value="UniProtKB-KW"/>
</dbReference>
<organism evidence="5 6">
    <name type="scientific">Leptotrombidium deliense</name>
    <dbReference type="NCBI Taxonomy" id="299467"/>
    <lineage>
        <taxon>Eukaryota</taxon>
        <taxon>Metazoa</taxon>
        <taxon>Ecdysozoa</taxon>
        <taxon>Arthropoda</taxon>
        <taxon>Chelicerata</taxon>
        <taxon>Arachnida</taxon>
        <taxon>Acari</taxon>
        <taxon>Acariformes</taxon>
        <taxon>Trombidiformes</taxon>
        <taxon>Prostigmata</taxon>
        <taxon>Anystina</taxon>
        <taxon>Parasitengona</taxon>
        <taxon>Trombiculoidea</taxon>
        <taxon>Trombiculidae</taxon>
        <taxon>Leptotrombidium</taxon>
    </lineage>
</organism>
<dbReference type="OrthoDB" id="506498at2759"/>
<keyword evidence="3 5" id="KW-0808">Transferase</keyword>
<dbReference type="Proteomes" id="UP000288716">
    <property type="component" value="Unassembled WGS sequence"/>
</dbReference>
<dbReference type="PANTHER" id="PTHR44942">
    <property type="entry name" value="METHYLTRANSF_11 DOMAIN-CONTAINING PROTEIN"/>
    <property type="match status" value="1"/>
</dbReference>
<accession>A0A443SEE7</accession>
<evidence type="ECO:0000313" key="5">
    <source>
        <dbReference type="EMBL" id="RWS25885.1"/>
    </source>
</evidence>
<evidence type="ECO:0000256" key="2">
    <source>
        <dbReference type="ARBA" id="ARBA00022603"/>
    </source>
</evidence>
<keyword evidence="6" id="KW-1185">Reference proteome</keyword>
<dbReference type="Pfam" id="PF08241">
    <property type="entry name" value="Methyltransf_11"/>
    <property type="match status" value="1"/>
</dbReference>
<proteinExistence type="inferred from homology"/>
<protein>
    <submittedName>
        <fullName evidence="5">Putative methyltransferase-like protein</fullName>
    </submittedName>
</protein>
<dbReference type="PANTHER" id="PTHR44942:SF4">
    <property type="entry name" value="METHYLTRANSFERASE TYPE 11 DOMAIN-CONTAINING PROTEIN"/>
    <property type="match status" value="1"/>
</dbReference>
<dbReference type="STRING" id="299467.A0A443SEE7"/>
<dbReference type="EMBL" id="NCKV01003288">
    <property type="protein sequence ID" value="RWS25885.1"/>
    <property type="molecule type" value="Genomic_DNA"/>
</dbReference>
<evidence type="ECO:0000256" key="3">
    <source>
        <dbReference type="ARBA" id="ARBA00022679"/>
    </source>
</evidence>
<comment type="caution">
    <text evidence="5">The sequence shown here is derived from an EMBL/GenBank/DDBJ whole genome shotgun (WGS) entry which is preliminary data.</text>
</comment>